<accession>A0A285GUG8</accession>
<evidence type="ECO:0000313" key="2">
    <source>
        <dbReference type="Proteomes" id="UP000219573"/>
    </source>
</evidence>
<dbReference type="EMBL" id="OBDZ01000010">
    <property type="protein sequence ID" value="SNY26904.1"/>
    <property type="molecule type" value="Genomic_DNA"/>
</dbReference>
<evidence type="ECO:0008006" key="3">
    <source>
        <dbReference type="Google" id="ProtNLM"/>
    </source>
</evidence>
<dbReference type="AlphaFoldDB" id="A0A285GUG8"/>
<organism evidence="1 2">
    <name type="scientific">Orenia metallireducens</name>
    <dbReference type="NCBI Taxonomy" id="1413210"/>
    <lineage>
        <taxon>Bacteria</taxon>
        <taxon>Bacillati</taxon>
        <taxon>Bacillota</taxon>
        <taxon>Clostridia</taxon>
        <taxon>Halanaerobiales</taxon>
        <taxon>Halobacteroidaceae</taxon>
        <taxon>Orenia</taxon>
    </lineage>
</organism>
<sequence length="58" mass="6784">MAVTYRQLMLLIVQLIVTKNISPSLAVSKVSRRYNVKFEDLWCLLPEEYTKGNRININ</sequence>
<keyword evidence="2" id="KW-1185">Reference proteome</keyword>
<reference evidence="2" key="1">
    <citation type="submission" date="2017-09" db="EMBL/GenBank/DDBJ databases">
        <authorList>
            <person name="Varghese N."/>
            <person name="Submissions S."/>
        </authorList>
    </citation>
    <scope>NUCLEOTIDE SEQUENCE [LARGE SCALE GENOMIC DNA]</scope>
    <source>
        <strain evidence="2">MSL47</strain>
    </source>
</reference>
<evidence type="ECO:0000313" key="1">
    <source>
        <dbReference type="EMBL" id="SNY26904.1"/>
    </source>
</evidence>
<name>A0A285GUG8_9FIRM</name>
<gene>
    <name evidence="1" type="ORF">SAMN06265827_11070</name>
</gene>
<proteinExistence type="predicted"/>
<dbReference type="RefSeq" id="WP_172431869.1">
    <property type="nucleotide sequence ID" value="NZ_OBDZ01000010.1"/>
</dbReference>
<dbReference type="Proteomes" id="UP000219573">
    <property type="component" value="Unassembled WGS sequence"/>
</dbReference>
<protein>
    <recommendedName>
        <fullName evidence="3">Transposase</fullName>
    </recommendedName>
</protein>